<dbReference type="AlphaFoldDB" id="A0A953JBU7"/>
<comment type="caution">
    <text evidence="1">The sequence shown here is derived from an EMBL/GenBank/DDBJ whole genome shotgun (WGS) entry which is preliminary data.</text>
</comment>
<evidence type="ECO:0000313" key="1">
    <source>
        <dbReference type="EMBL" id="MBZ0156245.1"/>
    </source>
</evidence>
<evidence type="ECO:0000313" key="2">
    <source>
        <dbReference type="Proteomes" id="UP000705867"/>
    </source>
</evidence>
<dbReference type="InterPro" id="IPR027417">
    <property type="entry name" value="P-loop_NTPase"/>
</dbReference>
<dbReference type="SUPFAM" id="SSF52540">
    <property type="entry name" value="P-loop containing nucleoside triphosphate hydrolases"/>
    <property type="match status" value="1"/>
</dbReference>
<organism evidence="1 2">
    <name type="scientific">Candidatus Nitrobium versatile</name>
    <dbReference type="NCBI Taxonomy" id="2884831"/>
    <lineage>
        <taxon>Bacteria</taxon>
        <taxon>Pseudomonadati</taxon>
        <taxon>Nitrospirota</taxon>
        <taxon>Nitrospiria</taxon>
        <taxon>Nitrospirales</taxon>
        <taxon>Nitrospiraceae</taxon>
        <taxon>Candidatus Nitrobium</taxon>
    </lineage>
</organism>
<reference evidence="1" key="2">
    <citation type="submission" date="2021-08" db="EMBL/GenBank/DDBJ databases">
        <authorList>
            <person name="Dalcin Martins P."/>
        </authorList>
    </citation>
    <scope>NUCLEOTIDE SEQUENCE</scope>
    <source>
        <strain evidence="1">MAG_39</strain>
    </source>
</reference>
<reference evidence="1" key="1">
    <citation type="journal article" date="2021" name="bioRxiv">
        <title>Unraveling nitrogen, sulfur and carbon metabolic pathways and microbial community transcriptional responses to substrate deprivation and toxicity stresses in a bioreactor mimicking anoxic brackish coastal sediment conditions.</title>
        <authorList>
            <person name="Martins P.D."/>
            <person name="Echeveste M.J."/>
            <person name="Arshad A."/>
            <person name="Kurth J."/>
            <person name="Ouboter H."/>
            <person name="Jetten M.S.M."/>
            <person name="Welte C.U."/>
        </authorList>
    </citation>
    <scope>NUCLEOTIDE SEQUENCE</scope>
    <source>
        <strain evidence="1">MAG_39</strain>
    </source>
</reference>
<dbReference type="Proteomes" id="UP000705867">
    <property type="component" value="Unassembled WGS sequence"/>
</dbReference>
<protein>
    <submittedName>
        <fullName evidence="1">Recombinase A</fullName>
    </submittedName>
</protein>
<proteinExistence type="predicted"/>
<accession>A0A953JBU7</accession>
<gene>
    <name evidence="1" type="ORF">K8I29_08570</name>
</gene>
<name>A0A953JBU7_9BACT</name>
<dbReference type="Gene3D" id="3.40.50.300">
    <property type="entry name" value="P-loop containing nucleotide triphosphate hydrolases"/>
    <property type="match status" value="1"/>
</dbReference>
<sequence>MGRRLDHLAAFQIGGAHVRTADRAERVRVAKRPGWRRAELSGRLVELSAHGAGSALSCALDLIHDAQLAGEPCAWVAMGEGAFYPPDAAENGIDLAALPVVFARDTKAAWRAADHLLRSGGFGVVVLDLGEADLTLAAQARLAGLAKKHDAALVALTRKEADTPSLGSLVSLRAHAVRRMLEDGRFLAGVRAIKDKRRGPGWTDETIRDAPAGFR</sequence>
<dbReference type="EMBL" id="JAIOIV010000072">
    <property type="protein sequence ID" value="MBZ0156245.1"/>
    <property type="molecule type" value="Genomic_DNA"/>
</dbReference>